<dbReference type="PROSITE" id="PS51147">
    <property type="entry name" value="PFTA"/>
    <property type="match status" value="4"/>
</dbReference>
<organism evidence="8 9">
    <name type="scientific">Seiridium unicorne</name>
    <dbReference type="NCBI Taxonomy" id="138068"/>
    <lineage>
        <taxon>Eukaryota</taxon>
        <taxon>Fungi</taxon>
        <taxon>Dikarya</taxon>
        <taxon>Ascomycota</taxon>
        <taxon>Pezizomycotina</taxon>
        <taxon>Sordariomycetes</taxon>
        <taxon>Xylariomycetidae</taxon>
        <taxon>Amphisphaeriales</taxon>
        <taxon>Sporocadaceae</taxon>
        <taxon>Seiridium</taxon>
    </lineage>
</organism>
<name>A0ABR2V908_9PEZI</name>
<dbReference type="Proteomes" id="UP001408356">
    <property type="component" value="Unassembled WGS sequence"/>
</dbReference>
<evidence type="ECO:0000256" key="1">
    <source>
        <dbReference type="ARBA" id="ARBA00006734"/>
    </source>
</evidence>
<keyword evidence="2 6" id="KW-0637">Prenyltransferase</keyword>
<evidence type="ECO:0000256" key="7">
    <source>
        <dbReference type="SAM" id="MobiDB-lite"/>
    </source>
</evidence>
<feature type="compositionally biased region" description="Polar residues" evidence="7">
    <location>
        <begin position="125"/>
        <end position="136"/>
    </location>
</feature>
<evidence type="ECO:0000313" key="9">
    <source>
        <dbReference type="Proteomes" id="UP001408356"/>
    </source>
</evidence>
<dbReference type="PANTHER" id="PTHR11129">
    <property type="entry name" value="PROTEIN FARNESYLTRANSFERASE ALPHA SUBUNIT/RAB GERANYLGERANYL TRANSFERASE ALPHA SUBUNIT"/>
    <property type="match status" value="1"/>
</dbReference>
<keyword evidence="3 6" id="KW-0808">Transferase</keyword>
<comment type="caution">
    <text evidence="8">The sequence shown here is derived from an EMBL/GenBank/DDBJ whole genome shotgun (WGS) entry which is preliminary data.</text>
</comment>
<evidence type="ECO:0000256" key="3">
    <source>
        <dbReference type="ARBA" id="ARBA00022679"/>
    </source>
</evidence>
<feature type="region of interest" description="Disordered" evidence="7">
    <location>
        <begin position="83"/>
        <end position="161"/>
    </location>
</feature>
<evidence type="ECO:0000256" key="6">
    <source>
        <dbReference type="RuleBase" id="RU367120"/>
    </source>
</evidence>
<evidence type="ECO:0000313" key="8">
    <source>
        <dbReference type="EMBL" id="KAK9423398.1"/>
    </source>
</evidence>
<dbReference type="GO" id="GO:0016740">
    <property type="term" value="F:transferase activity"/>
    <property type="evidence" value="ECO:0007669"/>
    <property type="project" value="UniProtKB-KW"/>
</dbReference>
<keyword evidence="4" id="KW-0677">Repeat</keyword>
<dbReference type="EMBL" id="JARVKF010000079">
    <property type="protein sequence ID" value="KAK9423398.1"/>
    <property type="molecule type" value="Genomic_DNA"/>
</dbReference>
<proteinExistence type="inferred from homology"/>
<evidence type="ECO:0000256" key="4">
    <source>
        <dbReference type="ARBA" id="ARBA00022737"/>
    </source>
</evidence>
<comment type="catalytic activity">
    <reaction evidence="5 6">
        <text>geranylgeranyl diphosphate + L-cysteinyl-[protein] = S-geranylgeranyl-L-cysteinyl-[protein] + diphosphate</text>
        <dbReference type="Rhea" id="RHEA:21240"/>
        <dbReference type="Rhea" id="RHEA-COMP:10131"/>
        <dbReference type="Rhea" id="RHEA-COMP:11537"/>
        <dbReference type="ChEBI" id="CHEBI:29950"/>
        <dbReference type="ChEBI" id="CHEBI:33019"/>
        <dbReference type="ChEBI" id="CHEBI:57533"/>
        <dbReference type="ChEBI" id="CHEBI:86021"/>
        <dbReference type="EC" id="2.5.1.60"/>
    </reaction>
</comment>
<comment type="similarity">
    <text evidence="1 6">Belongs to the protein prenyltransferase subunit alpha family.</text>
</comment>
<gene>
    <name evidence="8" type="ORF">SUNI508_04292</name>
</gene>
<accession>A0ABR2V908</accession>
<evidence type="ECO:0000256" key="2">
    <source>
        <dbReference type="ARBA" id="ARBA00022602"/>
    </source>
</evidence>
<dbReference type="InterPro" id="IPR002088">
    <property type="entry name" value="Prenyl_trans_a"/>
</dbReference>
<dbReference type="Pfam" id="PF01239">
    <property type="entry name" value="PPTA"/>
    <property type="match status" value="5"/>
</dbReference>
<protein>
    <recommendedName>
        <fullName evidence="6">Geranylgeranyl transferase type-2 subunit alpha</fullName>
        <ecNumber evidence="6">2.5.1.60</ecNumber>
    </recommendedName>
    <alternativeName>
        <fullName evidence="6">Geranylgeranyl transferase type II subunit alpha</fullName>
    </alternativeName>
</protein>
<dbReference type="Gene3D" id="1.25.40.120">
    <property type="entry name" value="Protein prenylyltransferase"/>
    <property type="match status" value="2"/>
</dbReference>
<dbReference type="PANTHER" id="PTHR11129:SF2">
    <property type="entry name" value="GERANYLGERANYL TRANSFERASE TYPE-2 SUBUNIT ALPHA"/>
    <property type="match status" value="1"/>
</dbReference>
<keyword evidence="9" id="KW-1185">Reference proteome</keyword>
<reference evidence="8 9" key="1">
    <citation type="journal article" date="2024" name="J. Plant Pathol.">
        <title>Sequence and assembly of the genome of Seiridium unicorne, isolate CBS 538.82, causal agent of cypress canker disease.</title>
        <authorList>
            <person name="Scali E."/>
            <person name="Rocca G.D."/>
            <person name="Danti R."/>
            <person name="Garbelotto M."/>
            <person name="Barberini S."/>
            <person name="Baroncelli R."/>
            <person name="Emiliani G."/>
        </authorList>
    </citation>
    <scope>NUCLEOTIDE SEQUENCE [LARGE SCALE GENOMIC DNA]</scope>
    <source>
        <strain evidence="8 9">BM-138-508</strain>
    </source>
</reference>
<sequence>MSSAGSHGIARAIRKRTEEQRLQDLEKIKRYRSLEDQIREQTRQQNYCDPALFDLTTKLLRLNPEYYTVWNVRRRCLISGSLSKRSAGSWPSKASPSTLASDTTKPPSDDSSPSSSDATQRDPKSQTATRSGQIGSTPEPENAIAPRVQTTVAQEEEEEEEKIIKNETAALQSELQFTIPLLLEFPKCYWIWNHRSYILHLCISHLPLSTARDVWAAELGLVSKMLTKDRRNFHAWSYRRKVVTTLESERLGGTSMAESEFAYTTTMINNDLSNFSAWHRRSQLVMRILEERGADDKARKQFLESELELAREGLNVGPEDQSLWYYHQFLMSHLLESAGRPTMAPNLTLEERVAYVEKEIEEIKDLLEDYLDVKWIYEALLEYSVALEALQGATGAAAGDQVSHAEITTWITKLKQLDPLRNGRWVEVEQTL</sequence>
<evidence type="ECO:0000256" key="5">
    <source>
        <dbReference type="ARBA" id="ARBA00047658"/>
    </source>
</evidence>
<dbReference type="SUPFAM" id="SSF48439">
    <property type="entry name" value="Protein prenylyltransferase"/>
    <property type="match status" value="1"/>
</dbReference>
<feature type="compositionally biased region" description="Polar residues" evidence="7">
    <location>
        <begin position="92"/>
        <end position="105"/>
    </location>
</feature>
<comment type="function">
    <text evidence="6">Catalyzes the transfer of a geranyl-geranyl moiety from geranyl-geranyl pyrophosphate to cysteines occuring in specific C-terminal amino acid sequences.</text>
</comment>
<dbReference type="EC" id="2.5.1.60" evidence="6"/>